<dbReference type="Proteomes" id="UP000688137">
    <property type="component" value="Unassembled WGS sequence"/>
</dbReference>
<sequence length="267" mass="31985">MDIRLKRFDVFGLSRNQQSQKRLDSTRRLDDRSFLQLKQYKHEFIRTPSNSNTCQTQMKKLRLKHKPQINQNQILSYSLSIQNIEQLPNRSLDPKVIKLIIPNHKKNTQSQKEGITTTRNYYNNYFAHHEQSENRASFPSIKFKNKIVKSQFEANLQFYKKQQSIPIQVKLANQDDIKREFQSIRNRYAKSRTELENYADQSKPFLRTSKSKFHLSQKRNQNQKQHNKNNNNSVESQTNLDLDYLEDFQKYDKNNLNQLRDEVIQNS</sequence>
<comment type="caution">
    <text evidence="2">The sequence shown here is derived from an EMBL/GenBank/DDBJ whole genome shotgun (WGS) entry which is preliminary data.</text>
</comment>
<evidence type="ECO:0000313" key="3">
    <source>
        <dbReference type="Proteomes" id="UP000688137"/>
    </source>
</evidence>
<protein>
    <submittedName>
        <fullName evidence="2">Uncharacterized protein</fullName>
    </submittedName>
</protein>
<feature type="compositionally biased region" description="Low complexity" evidence="1">
    <location>
        <begin position="218"/>
        <end position="232"/>
    </location>
</feature>
<organism evidence="2 3">
    <name type="scientific">Paramecium primaurelia</name>
    <dbReference type="NCBI Taxonomy" id="5886"/>
    <lineage>
        <taxon>Eukaryota</taxon>
        <taxon>Sar</taxon>
        <taxon>Alveolata</taxon>
        <taxon>Ciliophora</taxon>
        <taxon>Intramacronucleata</taxon>
        <taxon>Oligohymenophorea</taxon>
        <taxon>Peniculida</taxon>
        <taxon>Parameciidae</taxon>
        <taxon>Paramecium</taxon>
    </lineage>
</organism>
<gene>
    <name evidence="2" type="ORF">PPRIM_AZ9-3.1.T0810157</name>
</gene>
<feature type="region of interest" description="Disordered" evidence="1">
    <location>
        <begin position="214"/>
        <end position="236"/>
    </location>
</feature>
<proteinExistence type="predicted"/>
<dbReference type="AlphaFoldDB" id="A0A8S1NPG7"/>
<dbReference type="OMA" id="YNNYFAH"/>
<dbReference type="EMBL" id="CAJJDM010000084">
    <property type="protein sequence ID" value="CAD8088554.1"/>
    <property type="molecule type" value="Genomic_DNA"/>
</dbReference>
<evidence type="ECO:0000256" key="1">
    <source>
        <dbReference type="SAM" id="MobiDB-lite"/>
    </source>
</evidence>
<evidence type="ECO:0000313" key="2">
    <source>
        <dbReference type="EMBL" id="CAD8088554.1"/>
    </source>
</evidence>
<name>A0A8S1NPG7_PARPR</name>
<accession>A0A8S1NPG7</accession>
<reference evidence="2" key="1">
    <citation type="submission" date="2021-01" db="EMBL/GenBank/DDBJ databases">
        <authorList>
            <consortium name="Genoscope - CEA"/>
            <person name="William W."/>
        </authorList>
    </citation>
    <scope>NUCLEOTIDE SEQUENCE</scope>
</reference>
<keyword evidence="3" id="KW-1185">Reference proteome</keyword>